<gene>
    <name evidence="1" type="ORF">CYMTET_50499</name>
</gene>
<name>A0AAE0BPN9_9CHLO</name>
<keyword evidence="2" id="KW-1185">Reference proteome</keyword>
<proteinExistence type="predicted"/>
<evidence type="ECO:0000313" key="2">
    <source>
        <dbReference type="Proteomes" id="UP001190700"/>
    </source>
</evidence>
<organism evidence="1 2">
    <name type="scientific">Cymbomonas tetramitiformis</name>
    <dbReference type="NCBI Taxonomy" id="36881"/>
    <lineage>
        <taxon>Eukaryota</taxon>
        <taxon>Viridiplantae</taxon>
        <taxon>Chlorophyta</taxon>
        <taxon>Pyramimonadophyceae</taxon>
        <taxon>Pyramimonadales</taxon>
        <taxon>Pyramimonadaceae</taxon>
        <taxon>Cymbomonas</taxon>
    </lineage>
</organism>
<dbReference type="AlphaFoldDB" id="A0AAE0BPN9"/>
<dbReference type="EMBL" id="LGRX02033871">
    <property type="protein sequence ID" value="KAK3239584.1"/>
    <property type="molecule type" value="Genomic_DNA"/>
</dbReference>
<dbReference type="Proteomes" id="UP001190700">
    <property type="component" value="Unassembled WGS sequence"/>
</dbReference>
<evidence type="ECO:0000313" key="1">
    <source>
        <dbReference type="EMBL" id="KAK3239584.1"/>
    </source>
</evidence>
<sequence>MRRSGADAPLQAAAVRVPKPAGPLYQHFSTELSIGAMSVVAEQAESESSDDEAAEVHAQPRQQVACGRPPFGIVPKHVAF</sequence>
<protein>
    <submittedName>
        <fullName evidence="1">Uncharacterized protein</fullName>
    </submittedName>
</protein>
<accession>A0AAE0BPN9</accession>
<comment type="caution">
    <text evidence="1">The sequence shown here is derived from an EMBL/GenBank/DDBJ whole genome shotgun (WGS) entry which is preliminary data.</text>
</comment>
<reference evidence="1 2" key="1">
    <citation type="journal article" date="2015" name="Genome Biol. Evol.">
        <title>Comparative Genomics of a Bacterivorous Green Alga Reveals Evolutionary Causalities and Consequences of Phago-Mixotrophic Mode of Nutrition.</title>
        <authorList>
            <person name="Burns J.A."/>
            <person name="Paasch A."/>
            <person name="Narechania A."/>
            <person name="Kim E."/>
        </authorList>
    </citation>
    <scope>NUCLEOTIDE SEQUENCE [LARGE SCALE GENOMIC DNA]</scope>
    <source>
        <strain evidence="1 2">PLY_AMNH</strain>
    </source>
</reference>